<evidence type="ECO:0000256" key="1">
    <source>
        <dbReference type="SAM" id="MobiDB-lite"/>
    </source>
</evidence>
<comment type="caution">
    <text evidence="2">The sequence shown here is derived from an EMBL/GenBank/DDBJ whole genome shotgun (WGS) entry which is preliminary data.</text>
</comment>
<organism evidence="2 3">
    <name type="scientific">Streptomyces werraensis</name>
    <dbReference type="NCBI Taxonomy" id="68284"/>
    <lineage>
        <taxon>Bacteria</taxon>
        <taxon>Bacillati</taxon>
        <taxon>Actinomycetota</taxon>
        <taxon>Actinomycetes</taxon>
        <taxon>Kitasatosporales</taxon>
        <taxon>Streptomycetaceae</taxon>
        <taxon>Streptomyces</taxon>
    </lineage>
</organism>
<accession>A0ABV3JPH4</accession>
<dbReference type="Proteomes" id="UP001552527">
    <property type="component" value="Unassembled WGS sequence"/>
</dbReference>
<dbReference type="Pfam" id="PF02515">
    <property type="entry name" value="CoA_transf_3"/>
    <property type="match status" value="1"/>
</dbReference>
<name>A0ABV3JPH4_9ACTN</name>
<dbReference type="EMBL" id="JBFATE010000028">
    <property type="protein sequence ID" value="MEV5250028.1"/>
    <property type="molecule type" value="Genomic_DNA"/>
</dbReference>
<dbReference type="InterPro" id="IPR003673">
    <property type="entry name" value="CoA-Trfase_fam_III"/>
</dbReference>
<dbReference type="InterPro" id="IPR044855">
    <property type="entry name" value="CoA-Trfase_III_dom3_sf"/>
</dbReference>
<dbReference type="PANTHER" id="PTHR48228">
    <property type="entry name" value="SUCCINYL-COA--D-CITRAMALATE COA-TRANSFERASE"/>
    <property type="match status" value="1"/>
</dbReference>
<dbReference type="Gene3D" id="3.30.1540.10">
    <property type="entry name" value="formyl-coa transferase, domain 3"/>
    <property type="match status" value="1"/>
</dbReference>
<keyword evidence="3" id="KW-1185">Reference proteome</keyword>
<dbReference type="SUPFAM" id="SSF89796">
    <property type="entry name" value="CoA-transferase family III (CaiB/BaiF)"/>
    <property type="match status" value="1"/>
</dbReference>
<dbReference type="Gene3D" id="3.40.50.10540">
    <property type="entry name" value="Crotonobetainyl-coa:carnitine coa-transferase, domain 1"/>
    <property type="match status" value="1"/>
</dbReference>
<dbReference type="PANTHER" id="PTHR48228:SF5">
    <property type="entry name" value="ALPHA-METHYLACYL-COA RACEMASE"/>
    <property type="match status" value="1"/>
</dbReference>
<sequence>MSGPLRGVRVVELGGIGPAPFAAMMLSDLGAEVVRIDRPLCGDLGEHQRHDLDLLLRGRRSIALDLKARRGQETVLRLLGQADVLLDPFRPGVAERLGLGPGPVLERNPRLVYGRMTGWGQTGPLATAAGHDINFVALAGPLAAMGRRSTPPPPALNLVGDFGGGGMVMVVGVLAALLERGVSNRGQVIDAAMIDGTAALFTSIVGFMNMGVWSGNREDNFLDGGAPYYDSYATADGRYITIGSIEPQFYALLLDRLGLDPAEWPQNDRSRWPGLRAELTKIFASESRDHWIGVFEGTDVCFAPVLTVDEAMEHPHLKARGTYVTEYGMRQPAPVPRFERTPGSIQSPPCSPGEHTKDALADWGFAEQEIMELIELGVAVDRPRAGSARPGRGADT</sequence>
<proteinExistence type="predicted"/>
<gene>
    <name evidence="2" type="ORF">AB0K95_33000</name>
</gene>
<evidence type="ECO:0000313" key="2">
    <source>
        <dbReference type="EMBL" id="MEV5250028.1"/>
    </source>
</evidence>
<dbReference type="InterPro" id="IPR023606">
    <property type="entry name" value="CoA-Trfase_III_dom_1_sf"/>
</dbReference>
<dbReference type="RefSeq" id="WP_364027801.1">
    <property type="nucleotide sequence ID" value="NZ_JBFATD010000032.1"/>
</dbReference>
<reference evidence="2 3" key="1">
    <citation type="submission" date="2024-06" db="EMBL/GenBank/DDBJ databases">
        <title>The Natural Products Discovery Center: Release of the First 8490 Sequenced Strains for Exploring Actinobacteria Biosynthetic Diversity.</title>
        <authorList>
            <person name="Kalkreuter E."/>
            <person name="Kautsar S.A."/>
            <person name="Yang D."/>
            <person name="Bader C.D."/>
            <person name="Teijaro C.N."/>
            <person name="Fluegel L."/>
            <person name="Davis C.M."/>
            <person name="Simpson J.R."/>
            <person name="Lauterbach L."/>
            <person name="Steele A.D."/>
            <person name="Gui C."/>
            <person name="Meng S."/>
            <person name="Li G."/>
            <person name="Viehrig K."/>
            <person name="Ye F."/>
            <person name="Su P."/>
            <person name="Kiefer A.F."/>
            <person name="Nichols A."/>
            <person name="Cepeda A.J."/>
            <person name="Yan W."/>
            <person name="Fan B."/>
            <person name="Jiang Y."/>
            <person name="Adhikari A."/>
            <person name="Zheng C.-J."/>
            <person name="Schuster L."/>
            <person name="Cowan T.M."/>
            <person name="Smanski M.J."/>
            <person name="Chevrette M.G."/>
            <person name="De Carvalho L.P.S."/>
            <person name="Shen B."/>
        </authorList>
    </citation>
    <scope>NUCLEOTIDE SEQUENCE [LARGE SCALE GENOMIC DNA]</scope>
    <source>
        <strain evidence="2 3">NPDC052768</strain>
    </source>
</reference>
<feature type="region of interest" description="Disordered" evidence="1">
    <location>
        <begin position="335"/>
        <end position="354"/>
    </location>
</feature>
<protein>
    <submittedName>
        <fullName evidence="2">CaiB/BaiF CoA-transferase family protein</fullName>
    </submittedName>
</protein>
<dbReference type="InterPro" id="IPR050509">
    <property type="entry name" value="CoA-transferase_III"/>
</dbReference>
<evidence type="ECO:0000313" key="3">
    <source>
        <dbReference type="Proteomes" id="UP001552527"/>
    </source>
</evidence>